<evidence type="ECO:0000256" key="5">
    <source>
        <dbReference type="ARBA" id="ARBA00023004"/>
    </source>
</evidence>
<dbReference type="Proteomes" id="UP001165289">
    <property type="component" value="Unassembled WGS sequence"/>
</dbReference>
<evidence type="ECO:0000256" key="3">
    <source>
        <dbReference type="ARBA" id="ARBA00022741"/>
    </source>
</evidence>
<dbReference type="PANTHER" id="PTHR23264:SF21">
    <property type="entry name" value="NUCLEOTIDE BINDING PROTEIN 1-LIKE PROTEIN"/>
    <property type="match status" value="1"/>
</dbReference>
<evidence type="ECO:0000313" key="7">
    <source>
        <dbReference type="EMBL" id="KAI6646491.1"/>
    </source>
</evidence>
<evidence type="ECO:0000256" key="1">
    <source>
        <dbReference type="ARBA" id="ARBA00022485"/>
    </source>
</evidence>
<keyword evidence="1" id="KW-0004">4Fe-4S</keyword>
<comment type="caution">
    <text evidence="7">The sequence shown here is derived from an EMBL/GenBank/DDBJ whole genome shotgun (WGS) entry which is preliminary data.</text>
</comment>
<evidence type="ECO:0000256" key="6">
    <source>
        <dbReference type="ARBA" id="ARBA00023014"/>
    </source>
</evidence>
<keyword evidence="5" id="KW-0408">Iron</keyword>
<reference evidence="7 8" key="1">
    <citation type="journal article" date="2023" name="BMC Biol.">
        <title>The compact genome of the sponge Oopsacas minuta (Hexactinellida) is lacking key metazoan core genes.</title>
        <authorList>
            <person name="Santini S."/>
            <person name="Schenkelaars Q."/>
            <person name="Jourda C."/>
            <person name="Duchesne M."/>
            <person name="Belahbib H."/>
            <person name="Rocher C."/>
            <person name="Selva M."/>
            <person name="Riesgo A."/>
            <person name="Vervoort M."/>
            <person name="Leys S.P."/>
            <person name="Kodjabachian L."/>
            <person name="Le Bivic A."/>
            <person name="Borchiellini C."/>
            <person name="Claverie J.M."/>
            <person name="Renard E."/>
        </authorList>
    </citation>
    <scope>NUCLEOTIDE SEQUENCE [LARGE SCALE GENOMIC DNA]</scope>
    <source>
        <strain evidence="7">SPO-2</strain>
    </source>
</reference>
<dbReference type="AlphaFoldDB" id="A0AAV7JCT8"/>
<proteinExistence type="inferred from homology"/>
<gene>
    <name evidence="7" type="ORF">LOD99_12612</name>
</gene>
<dbReference type="GO" id="GO:0005829">
    <property type="term" value="C:cytosol"/>
    <property type="evidence" value="ECO:0007669"/>
    <property type="project" value="TreeGrafter"/>
</dbReference>
<dbReference type="GO" id="GO:0051539">
    <property type="term" value="F:4 iron, 4 sulfur cluster binding"/>
    <property type="evidence" value="ECO:0007669"/>
    <property type="project" value="UniProtKB-KW"/>
</dbReference>
<dbReference type="GO" id="GO:0140663">
    <property type="term" value="F:ATP-dependent FeS chaperone activity"/>
    <property type="evidence" value="ECO:0007669"/>
    <property type="project" value="InterPro"/>
</dbReference>
<evidence type="ECO:0000313" key="8">
    <source>
        <dbReference type="Proteomes" id="UP001165289"/>
    </source>
</evidence>
<dbReference type="GO" id="GO:0005524">
    <property type="term" value="F:ATP binding"/>
    <property type="evidence" value="ECO:0007669"/>
    <property type="project" value="UniProtKB-KW"/>
</dbReference>
<dbReference type="HAMAP" id="MF_02040">
    <property type="entry name" value="Mrp_NBP35"/>
    <property type="match status" value="1"/>
</dbReference>
<keyword evidence="6" id="KW-0411">Iron-sulfur</keyword>
<dbReference type="Gene3D" id="3.40.50.300">
    <property type="entry name" value="P-loop containing nucleotide triphosphate hydrolases"/>
    <property type="match status" value="1"/>
</dbReference>
<protein>
    <submittedName>
        <fullName evidence="7">Cytosolic Fe-S cluster assembly factor NUBP2-like</fullName>
    </submittedName>
</protein>
<dbReference type="GO" id="GO:0046872">
    <property type="term" value="F:metal ion binding"/>
    <property type="evidence" value="ECO:0007669"/>
    <property type="project" value="UniProtKB-KW"/>
</dbReference>
<keyword evidence="8" id="KW-1185">Reference proteome</keyword>
<keyword evidence="2" id="KW-0479">Metal-binding</keyword>
<dbReference type="InterPro" id="IPR019591">
    <property type="entry name" value="Mrp/NBP35_ATP-bd"/>
</dbReference>
<dbReference type="InterPro" id="IPR033756">
    <property type="entry name" value="YlxH/NBP35"/>
</dbReference>
<dbReference type="CDD" id="cd02037">
    <property type="entry name" value="Mrp_NBP35"/>
    <property type="match status" value="1"/>
</dbReference>
<dbReference type="EMBL" id="JAKMXF010000354">
    <property type="protein sequence ID" value="KAI6646491.1"/>
    <property type="molecule type" value="Genomic_DNA"/>
</dbReference>
<evidence type="ECO:0000256" key="2">
    <source>
        <dbReference type="ARBA" id="ARBA00022723"/>
    </source>
</evidence>
<accession>A0AAV7JCT8</accession>
<dbReference type="PANTHER" id="PTHR23264">
    <property type="entry name" value="NUCLEOTIDE-BINDING PROTEIN NBP35 YEAST -RELATED"/>
    <property type="match status" value="1"/>
</dbReference>
<name>A0AAV7JCT8_9METZ</name>
<dbReference type="InterPro" id="IPR027417">
    <property type="entry name" value="P-loop_NTPase"/>
</dbReference>
<organism evidence="7 8">
    <name type="scientific">Oopsacas minuta</name>
    <dbReference type="NCBI Taxonomy" id="111878"/>
    <lineage>
        <taxon>Eukaryota</taxon>
        <taxon>Metazoa</taxon>
        <taxon>Porifera</taxon>
        <taxon>Hexactinellida</taxon>
        <taxon>Hexasterophora</taxon>
        <taxon>Lyssacinosida</taxon>
        <taxon>Leucopsacidae</taxon>
        <taxon>Oopsacas</taxon>
    </lineage>
</organism>
<keyword evidence="3" id="KW-0547">Nucleotide-binding</keyword>
<keyword evidence="4" id="KW-0067">ATP-binding</keyword>
<sequence length="302" mass="33274">MAESREDRLGECPADTEFVGKADICKGCPGRDYCSKSSGIDPDQKFIDVRMNAIRNKILIMSAKGGVGKSTLVTCLAISLAKNGSKVGVIDLDICGPSIPLMLGIKHENIIHSEYGWKPIISPYFGIKVVSSQSLLESSDSAVVWRGPRKTNLVKTFVKDVFWGRLDYLLFDLPPGTSDEHLTSTKVLKSVKLKGVLLVTTPHKLAKDTMCKCVDFCRKVDVPVIGVIENMSLYKCPCCGETTEIYPDGGVSEVLEREMGVQMLGKLPFEDKLSELGEDKLLEEDSIKKIVEYVQPICKYIS</sequence>
<dbReference type="GO" id="GO:0016226">
    <property type="term" value="P:iron-sulfur cluster assembly"/>
    <property type="evidence" value="ECO:0007669"/>
    <property type="project" value="InterPro"/>
</dbReference>
<dbReference type="Pfam" id="PF10609">
    <property type="entry name" value="ParA"/>
    <property type="match status" value="1"/>
</dbReference>
<dbReference type="SUPFAM" id="SSF52540">
    <property type="entry name" value="P-loop containing nucleoside triphosphate hydrolases"/>
    <property type="match status" value="1"/>
</dbReference>
<evidence type="ECO:0000256" key="4">
    <source>
        <dbReference type="ARBA" id="ARBA00022840"/>
    </source>
</evidence>